<evidence type="ECO:0000313" key="1">
    <source>
        <dbReference type="EMBL" id="EPY33314.1"/>
    </source>
</evidence>
<dbReference type="AlphaFoldDB" id="S9UX13"/>
<accession>S9UX13</accession>
<dbReference type="OrthoDB" id="273052at2759"/>
<protein>
    <submittedName>
        <fullName evidence="1">Uncharacterized protein</fullName>
    </submittedName>
</protein>
<name>S9UX13_9TRYP</name>
<evidence type="ECO:0000313" key="2">
    <source>
        <dbReference type="Proteomes" id="UP000015354"/>
    </source>
</evidence>
<proteinExistence type="predicted"/>
<dbReference type="Proteomes" id="UP000015354">
    <property type="component" value="Unassembled WGS sequence"/>
</dbReference>
<reference evidence="1 2" key="1">
    <citation type="journal article" date="2013" name="PLoS ONE">
        <title>Predicting the Proteins of Angomonas deanei, Strigomonas culicis and Their Respective Endosymbionts Reveals New Aspects of the Trypanosomatidae Family.</title>
        <authorList>
            <person name="Motta M.C."/>
            <person name="Martins A.C."/>
            <person name="de Souza S.S."/>
            <person name="Catta-Preta C.M."/>
            <person name="Silva R."/>
            <person name="Klein C.C."/>
            <person name="de Almeida L.G."/>
            <person name="de Lima Cunha O."/>
            <person name="Ciapina L.P."/>
            <person name="Brocchi M."/>
            <person name="Colabardini A.C."/>
            <person name="de Araujo Lima B."/>
            <person name="Machado C.R."/>
            <person name="de Almeida Soares C.M."/>
            <person name="Probst C.M."/>
            <person name="de Menezes C.B."/>
            <person name="Thompson C.E."/>
            <person name="Bartholomeu D.C."/>
            <person name="Gradia D.F."/>
            <person name="Pavoni D.P."/>
            <person name="Grisard E.C."/>
            <person name="Fantinatti-Garboggini F."/>
            <person name="Marchini F.K."/>
            <person name="Rodrigues-Luiz G.F."/>
            <person name="Wagner G."/>
            <person name="Goldman G.H."/>
            <person name="Fietto J.L."/>
            <person name="Elias M.C."/>
            <person name="Goldman M.H."/>
            <person name="Sagot M.F."/>
            <person name="Pereira M."/>
            <person name="Stoco P.H."/>
            <person name="de Mendonca-Neto R.P."/>
            <person name="Teixeira S.M."/>
            <person name="Maciel T.E."/>
            <person name="de Oliveira Mendes T.A."/>
            <person name="Urmenyi T.P."/>
            <person name="de Souza W."/>
            <person name="Schenkman S."/>
            <person name="de Vasconcelos A.T."/>
        </authorList>
    </citation>
    <scope>NUCLEOTIDE SEQUENCE [LARGE SCALE GENOMIC DNA]</scope>
</reference>
<gene>
    <name evidence="1" type="ORF">STCU_02314</name>
</gene>
<keyword evidence="2" id="KW-1185">Reference proteome</keyword>
<comment type="caution">
    <text evidence="1">The sequence shown here is derived from an EMBL/GenBank/DDBJ whole genome shotgun (WGS) entry which is preliminary data.</text>
</comment>
<organism evidence="1 2">
    <name type="scientific">Strigomonas culicis</name>
    <dbReference type="NCBI Taxonomy" id="28005"/>
    <lineage>
        <taxon>Eukaryota</taxon>
        <taxon>Discoba</taxon>
        <taxon>Euglenozoa</taxon>
        <taxon>Kinetoplastea</taxon>
        <taxon>Metakinetoplastina</taxon>
        <taxon>Trypanosomatida</taxon>
        <taxon>Trypanosomatidae</taxon>
        <taxon>Strigomonadinae</taxon>
        <taxon>Strigomonas</taxon>
    </lineage>
</organism>
<sequence>MSYAAVHSHHAVPALQQHGDHAGALPVHQNRLAQFQSFYDRVSKSKKAMSLAATPLGYAGAERILNNDMLHHSPWQASCVELRESVSEAQQVLSYTNIDFSQLRHQRRNRGSKYVPDYGLGGGAIPGLEVVHYFETSSAEGLAGYQHVAMKVRKGVLPGNCVNYSSEGGFGVWVVPLPAYSSLLETTGLLDEGKVMSPKLRT</sequence>
<dbReference type="EMBL" id="ATMH01002314">
    <property type="protein sequence ID" value="EPY33314.1"/>
    <property type="molecule type" value="Genomic_DNA"/>
</dbReference>